<reference evidence="1" key="1">
    <citation type="submission" date="2024-09" db="EMBL/GenBank/DDBJ databases">
        <title>Black Yeasts Isolated from many extreme environments.</title>
        <authorList>
            <person name="Coleine C."/>
            <person name="Stajich J.E."/>
            <person name="Selbmann L."/>
        </authorList>
    </citation>
    <scope>NUCLEOTIDE SEQUENCE</scope>
    <source>
        <strain evidence="1">CCFEE 5737</strain>
    </source>
</reference>
<dbReference type="EMBL" id="JAWDJW010008591">
    <property type="protein sequence ID" value="KAK3060409.1"/>
    <property type="molecule type" value="Genomic_DNA"/>
</dbReference>
<keyword evidence="2" id="KW-1185">Reference proteome</keyword>
<evidence type="ECO:0000313" key="2">
    <source>
        <dbReference type="Proteomes" id="UP001186974"/>
    </source>
</evidence>
<proteinExistence type="predicted"/>
<comment type="caution">
    <text evidence="1">The sequence shown here is derived from an EMBL/GenBank/DDBJ whole genome shotgun (WGS) entry which is preliminary data.</text>
</comment>
<sequence length="170" mass="19640">DPPSKRKRTRKGKCDQNSKPTANGGVTSSTFLQLPAELRLQIYEGVLYEDDEGRDVEVMNFVGCDFDTFAILDDHLLQFNVQVRSEATSQWVQTHRFIIASGPALEWFNGWLEHLYKQHDIKARNQVRNLYFRNFGFFSKTKYGSINGDIELMKSCPFLKNATIRFHVAD</sequence>
<protein>
    <submittedName>
        <fullName evidence="1">Uncharacterized protein</fullName>
    </submittedName>
</protein>
<gene>
    <name evidence="1" type="ORF">LTS18_008595</name>
</gene>
<organism evidence="1 2">
    <name type="scientific">Coniosporium uncinatum</name>
    <dbReference type="NCBI Taxonomy" id="93489"/>
    <lineage>
        <taxon>Eukaryota</taxon>
        <taxon>Fungi</taxon>
        <taxon>Dikarya</taxon>
        <taxon>Ascomycota</taxon>
        <taxon>Pezizomycotina</taxon>
        <taxon>Dothideomycetes</taxon>
        <taxon>Dothideomycetes incertae sedis</taxon>
        <taxon>Coniosporium</taxon>
    </lineage>
</organism>
<name>A0ACC3D1P9_9PEZI</name>
<feature type="non-terminal residue" evidence="1">
    <location>
        <position position="1"/>
    </location>
</feature>
<accession>A0ACC3D1P9</accession>
<evidence type="ECO:0000313" key="1">
    <source>
        <dbReference type="EMBL" id="KAK3060409.1"/>
    </source>
</evidence>
<dbReference type="Proteomes" id="UP001186974">
    <property type="component" value="Unassembled WGS sequence"/>
</dbReference>